<evidence type="ECO:0000313" key="3">
    <source>
        <dbReference type="EMBL" id="EAI5408570.1"/>
    </source>
</evidence>
<proteinExistence type="predicted"/>
<dbReference type="SMART" id="SM00855">
    <property type="entry name" value="PGAM"/>
    <property type="match status" value="1"/>
</dbReference>
<dbReference type="GO" id="GO:0016787">
    <property type="term" value="F:hydrolase activity"/>
    <property type="evidence" value="ECO:0007669"/>
    <property type="project" value="UniProtKB-KW"/>
</dbReference>
<dbReference type="EMBL" id="AACCXK010000017">
    <property type="protein sequence ID" value="EAK0453604.1"/>
    <property type="molecule type" value="Genomic_DNA"/>
</dbReference>
<reference evidence="5 6" key="1">
    <citation type="submission" date="2018-05" db="EMBL/GenBank/DDBJ databases">
        <authorList>
            <consortium name="PulseNet: The National Subtyping Network for Foodborne Disease Surveillance"/>
            <person name="Tarr C.L."/>
            <person name="Trees E."/>
            <person name="Katz L.S."/>
            <person name="Carleton-Romer H.A."/>
            <person name="Stroika S."/>
            <person name="Kucerova Z."/>
            <person name="Roache K.F."/>
            <person name="Sabol A.L."/>
            <person name="Besser J."/>
            <person name="Gerner-Smidt P."/>
        </authorList>
    </citation>
    <scope>NUCLEOTIDE SEQUENCE</scope>
    <source>
        <strain evidence="4">2014D-0197</strain>
        <strain evidence="3 6">2016D-0221</strain>
        <strain evidence="5">D4313</strain>
    </source>
</reference>
<dbReference type="SUPFAM" id="SSF53254">
    <property type="entry name" value="Phosphoglycerate mutase-like"/>
    <property type="match status" value="1"/>
</dbReference>
<name>A0A5L4IY02_CAMFE</name>
<gene>
    <name evidence="4" type="ORF">AAH17_08080</name>
    <name evidence="5" type="ORF">AAH24_01980</name>
    <name evidence="3" type="ORF">BVH53_07680</name>
</gene>
<feature type="binding site" evidence="2">
    <location>
        <position position="56"/>
    </location>
    <ligand>
        <name>substrate</name>
    </ligand>
</feature>
<evidence type="ECO:0000313" key="4">
    <source>
        <dbReference type="EMBL" id="EAK0453604.1"/>
    </source>
</evidence>
<dbReference type="InterPro" id="IPR051021">
    <property type="entry name" value="Mito_Ser/Thr_phosphatase"/>
</dbReference>
<evidence type="ECO:0000256" key="2">
    <source>
        <dbReference type="PIRSR" id="PIRSR613078-2"/>
    </source>
</evidence>
<dbReference type="PANTHER" id="PTHR20935:SF1">
    <property type="entry name" value="SLL1549 PROTEIN"/>
    <property type="match status" value="1"/>
</dbReference>
<dbReference type="AlphaFoldDB" id="A0A5L4IY02"/>
<comment type="caution">
    <text evidence="5">The sequence shown here is derived from an EMBL/GenBank/DDBJ whole genome shotgun (WGS) entry which is preliminary data.</text>
</comment>
<protein>
    <submittedName>
        <fullName evidence="5">Histidine phosphatase family protein</fullName>
    </submittedName>
</protein>
<dbReference type="Gene3D" id="3.40.50.1240">
    <property type="entry name" value="Phosphoglycerate mutase-like"/>
    <property type="match status" value="1"/>
</dbReference>
<organism evidence="5">
    <name type="scientific">Campylobacter fetus</name>
    <dbReference type="NCBI Taxonomy" id="196"/>
    <lineage>
        <taxon>Bacteria</taxon>
        <taxon>Pseudomonadati</taxon>
        <taxon>Campylobacterota</taxon>
        <taxon>Epsilonproteobacteria</taxon>
        <taxon>Campylobacterales</taxon>
        <taxon>Campylobacteraceae</taxon>
        <taxon>Campylobacter</taxon>
    </lineage>
</organism>
<dbReference type="CDD" id="cd07067">
    <property type="entry name" value="HP_PGM_like"/>
    <property type="match status" value="1"/>
</dbReference>
<dbReference type="Proteomes" id="UP000557842">
    <property type="component" value="Unassembled WGS sequence"/>
</dbReference>
<keyword evidence="1" id="KW-0378">Hydrolase</keyword>
<dbReference type="InterPro" id="IPR029033">
    <property type="entry name" value="His_PPase_superfam"/>
</dbReference>
<dbReference type="EMBL" id="AACCXM010000001">
    <property type="protein sequence ID" value="EAK0468141.1"/>
    <property type="molecule type" value="Genomic_DNA"/>
</dbReference>
<evidence type="ECO:0000313" key="6">
    <source>
        <dbReference type="Proteomes" id="UP000557842"/>
    </source>
</evidence>
<accession>A0A5L4IY02</accession>
<evidence type="ECO:0000256" key="1">
    <source>
        <dbReference type="ARBA" id="ARBA00022801"/>
    </source>
</evidence>
<dbReference type="EMBL" id="AABQDW010000015">
    <property type="protein sequence ID" value="EAI5408570.1"/>
    <property type="molecule type" value="Genomic_DNA"/>
</dbReference>
<dbReference type="InterPro" id="IPR013078">
    <property type="entry name" value="His_Pase_superF_clade-1"/>
</dbReference>
<evidence type="ECO:0000313" key="5">
    <source>
        <dbReference type="EMBL" id="EAK0468141.1"/>
    </source>
</evidence>
<sequence>MKKIYFIRHAKATKETNNDFDRDLNDKGKMNAKFMGKRLKKHSVIPDMIFSSPAKRAIKTANLISKEIGYKKDIKTVKELYEASLESIFKFLNSLNDELNSVFIIGHNPSLTEICEFLSDSDIGNIPTSGIFCIEFEGSFEHIKESHAHALFFDYPKKH</sequence>
<dbReference type="RefSeq" id="WP_065843929.1">
    <property type="nucleotide sequence ID" value="NZ_AABUZP020000005.1"/>
</dbReference>
<dbReference type="PANTHER" id="PTHR20935">
    <property type="entry name" value="PHOSPHOGLYCERATE MUTASE-RELATED"/>
    <property type="match status" value="1"/>
</dbReference>
<dbReference type="Pfam" id="PF00300">
    <property type="entry name" value="His_Phos_1"/>
    <property type="match status" value="1"/>
</dbReference>